<evidence type="ECO:0000313" key="2">
    <source>
        <dbReference type="EMBL" id="GAA3746659.1"/>
    </source>
</evidence>
<evidence type="ECO:0000313" key="3">
    <source>
        <dbReference type="Proteomes" id="UP001501004"/>
    </source>
</evidence>
<proteinExistence type="predicted"/>
<keyword evidence="1" id="KW-0812">Transmembrane</keyword>
<keyword evidence="3" id="KW-1185">Reference proteome</keyword>
<name>A0ABP7FT61_9MICO</name>
<protein>
    <submittedName>
        <fullName evidence="2">Uncharacterized protein</fullName>
    </submittedName>
</protein>
<dbReference type="RefSeq" id="WP_344756742.1">
    <property type="nucleotide sequence ID" value="NZ_BAABAE010000003.1"/>
</dbReference>
<keyword evidence="1" id="KW-0472">Membrane</keyword>
<organism evidence="2 3">
    <name type="scientific">Leifsonella bigeumensis</name>
    <dbReference type="NCBI Taxonomy" id="433643"/>
    <lineage>
        <taxon>Bacteria</taxon>
        <taxon>Bacillati</taxon>
        <taxon>Actinomycetota</taxon>
        <taxon>Actinomycetes</taxon>
        <taxon>Micrococcales</taxon>
        <taxon>Microbacteriaceae</taxon>
        <taxon>Leifsonella</taxon>
    </lineage>
</organism>
<keyword evidence="1" id="KW-1133">Transmembrane helix</keyword>
<reference evidence="3" key="1">
    <citation type="journal article" date="2019" name="Int. J. Syst. Evol. Microbiol.">
        <title>The Global Catalogue of Microorganisms (GCM) 10K type strain sequencing project: providing services to taxonomists for standard genome sequencing and annotation.</title>
        <authorList>
            <consortium name="The Broad Institute Genomics Platform"/>
            <consortium name="The Broad Institute Genome Sequencing Center for Infectious Disease"/>
            <person name="Wu L."/>
            <person name="Ma J."/>
        </authorList>
    </citation>
    <scope>NUCLEOTIDE SEQUENCE [LARGE SCALE GENOMIC DNA]</scope>
    <source>
        <strain evidence="3">JCM 16949</strain>
    </source>
</reference>
<dbReference type="Proteomes" id="UP001501004">
    <property type="component" value="Unassembled WGS sequence"/>
</dbReference>
<sequence length="76" mass="7808">MIEWGSFVIVAVASLVGACLLVTIAALGIRLFEAGTRARGVDPRTGRLALAGARALFGVCGAVVLFGVYLIVPALH</sequence>
<gene>
    <name evidence="2" type="ORF">GCM10022239_22770</name>
</gene>
<feature type="transmembrane region" description="Helical" evidence="1">
    <location>
        <begin position="6"/>
        <end position="27"/>
    </location>
</feature>
<dbReference type="EMBL" id="BAABAE010000003">
    <property type="protein sequence ID" value="GAA3746659.1"/>
    <property type="molecule type" value="Genomic_DNA"/>
</dbReference>
<comment type="caution">
    <text evidence="2">The sequence shown here is derived from an EMBL/GenBank/DDBJ whole genome shotgun (WGS) entry which is preliminary data.</text>
</comment>
<evidence type="ECO:0000256" key="1">
    <source>
        <dbReference type="SAM" id="Phobius"/>
    </source>
</evidence>
<accession>A0ABP7FT61</accession>
<feature type="transmembrane region" description="Helical" evidence="1">
    <location>
        <begin position="48"/>
        <end position="72"/>
    </location>
</feature>